<feature type="transmembrane region" description="Helical" evidence="1">
    <location>
        <begin position="31"/>
        <end position="51"/>
    </location>
</feature>
<dbReference type="STRING" id="1354303.M917_0891"/>
<dbReference type="GO" id="GO:0016747">
    <property type="term" value="F:acyltransferase activity, transferring groups other than amino-acyl groups"/>
    <property type="evidence" value="ECO:0007669"/>
    <property type="project" value="InterPro"/>
</dbReference>
<dbReference type="GO" id="GO:0009103">
    <property type="term" value="P:lipopolysaccharide biosynthetic process"/>
    <property type="evidence" value="ECO:0007669"/>
    <property type="project" value="TreeGrafter"/>
</dbReference>
<evidence type="ECO:0000259" key="2">
    <source>
        <dbReference type="Pfam" id="PF01757"/>
    </source>
</evidence>
<feature type="transmembrane region" description="Helical" evidence="1">
    <location>
        <begin position="303"/>
        <end position="322"/>
    </location>
</feature>
<protein>
    <submittedName>
        <fullName evidence="3">Acyltransferase family protein</fullName>
    </submittedName>
</protein>
<feature type="transmembrane region" description="Helical" evidence="1">
    <location>
        <begin position="141"/>
        <end position="158"/>
    </location>
</feature>
<feature type="transmembrane region" description="Helical" evidence="1">
    <location>
        <begin position="220"/>
        <end position="236"/>
    </location>
</feature>
<keyword evidence="3" id="KW-0808">Transferase</keyword>
<feature type="domain" description="Acyltransferase 3" evidence="2">
    <location>
        <begin position="5"/>
        <end position="317"/>
    </location>
</feature>
<feature type="transmembrane region" description="Helical" evidence="1">
    <location>
        <begin position="165"/>
        <end position="183"/>
    </location>
</feature>
<evidence type="ECO:0000256" key="1">
    <source>
        <dbReference type="SAM" id="Phobius"/>
    </source>
</evidence>
<evidence type="ECO:0000313" key="3">
    <source>
        <dbReference type="EMBL" id="ERL56213.1"/>
    </source>
</evidence>
<feature type="transmembrane region" description="Helical" evidence="1">
    <location>
        <begin position="72"/>
        <end position="91"/>
    </location>
</feature>
<dbReference type="PANTHER" id="PTHR23028:SF53">
    <property type="entry name" value="ACYL_TRANSF_3 DOMAIN-CONTAINING PROTEIN"/>
    <property type="match status" value="1"/>
</dbReference>
<dbReference type="OrthoDB" id="9767863at2"/>
<feature type="transmembrane region" description="Helical" evidence="1">
    <location>
        <begin position="279"/>
        <end position="297"/>
    </location>
</feature>
<accession>U4TCM1</accession>
<feature type="transmembrane region" description="Helical" evidence="1">
    <location>
        <begin position="7"/>
        <end position="25"/>
    </location>
</feature>
<dbReference type="InterPro" id="IPR002656">
    <property type="entry name" value="Acyl_transf_3_dom"/>
</dbReference>
<organism evidence="3 4">
    <name type="scientific">Psychrobacter aquaticus CMS 56</name>
    <dbReference type="NCBI Taxonomy" id="1354303"/>
    <lineage>
        <taxon>Bacteria</taxon>
        <taxon>Pseudomonadati</taxon>
        <taxon>Pseudomonadota</taxon>
        <taxon>Gammaproteobacteria</taxon>
        <taxon>Moraxellales</taxon>
        <taxon>Moraxellaceae</taxon>
        <taxon>Psychrobacter</taxon>
    </lineage>
</organism>
<gene>
    <name evidence="3" type="ORF">M917_0891</name>
</gene>
<dbReference type="InterPro" id="IPR050879">
    <property type="entry name" value="Acyltransferase_3"/>
</dbReference>
<dbReference type="EMBL" id="AUSW01000015">
    <property type="protein sequence ID" value="ERL56213.1"/>
    <property type="molecule type" value="Genomic_DNA"/>
</dbReference>
<keyword evidence="1" id="KW-0812">Transmembrane</keyword>
<name>U4TCM1_9GAMM</name>
<feature type="transmembrane region" description="Helical" evidence="1">
    <location>
        <begin position="189"/>
        <end position="208"/>
    </location>
</feature>
<sequence length="409" mass="46629">MKFRKDINGLRAFAVIAVVLFHFNASWMPGGFAGVDVFFVISGFLMTGIIFRGIEQENFSILNFYVARANRIIPALALLCFVLLIFGWFYLTPLEYRALGKHTASSVGFLSNFVYWTEAGYFDATSHEKWLLHTWSLSVEWQFYIIYPLVLLALRRFLSIKTLKLLLIIGTVLGFIFSVFATYKSPSAAYYLFHTRAWEMMLGGVAYLYPFTLQENRKKLVEWTGLALVVGSYFLISAENAWPGYLALFPVLGSFLIIQAQRNDSLITGNIVFQKLGTWSYSIYLWHWPFVVAIYLFSLPDYYIYIGMVLSILLGFLSYKYVEKINFQRSFPTILSYSKCKPVYIVGIVGLLGSALFMKYDVLTPIRLSKVQGTITDQQERNPRESTCGRVVNGISPECTYGNGPVKAI</sequence>
<dbReference type="Pfam" id="PF01757">
    <property type="entry name" value="Acyl_transf_3"/>
    <property type="match status" value="1"/>
</dbReference>
<keyword evidence="1" id="KW-0472">Membrane</keyword>
<dbReference type="Proteomes" id="UP000016761">
    <property type="component" value="Unassembled WGS sequence"/>
</dbReference>
<proteinExistence type="predicted"/>
<keyword evidence="3" id="KW-0012">Acyltransferase</keyword>
<dbReference type="PATRIC" id="fig|1354303.4.peg.879"/>
<evidence type="ECO:0000313" key="4">
    <source>
        <dbReference type="Proteomes" id="UP000016761"/>
    </source>
</evidence>
<dbReference type="RefSeq" id="WP_021813544.1">
    <property type="nucleotide sequence ID" value="NZ_AUSW01000015.1"/>
</dbReference>
<dbReference type="PANTHER" id="PTHR23028">
    <property type="entry name" value="ACETYLTRANSFERASE"/>
    <property type="match status" value="1"/>
</dbReference>
<keyword evidence="1" id="KW-1133">Transmembrane helix</keyword>
<feature type="transmembrane region" description="Helical" evidence="1">
    <location>
        <begin position="242"/>
        <end position="258"/>
    </location>
</feature>
<keyword evidence="4" id="KW-1185">Reference proteome</keyword>
<comment type="caution">
    <text evidence="3">The sequence shown here is derived from an EMBL/GenBank/DDBJ whole genome shotgun (WGS) entry which is preliminary data.</text>
</comment>
<dbReference type="eggNOG" id="COG1835">
    <property type="taxonomic scope" value="Bacteria"/>
</dbReference>
<dbReference type="GO" id="GO:0016020">
    <property type="term" value="C:membrane"/>
    <property type="evidence" value="ECO:0007669"/>
    <property type="project" value="TreeGrafter"/>
</dbReference>
<dbReference type="AlphaFoldDB" id="U4TCM1"/>
<reference evidence="3 4" key="1">
    <citation type="journal article" date="2013" name="Genome Announc.">
        <title>Draft Genome Sequence of Psychrobacter aquaticus Strain CMS 56T, Isolated from a Cyanobacterial Mat Sample Collected from Water Bodies in the McMurdo Dry Valley Region of Antarctica.</title>
        <authorList>
            <person name="Reddy G.S."/>
            <person name="Ara S."/>
            <person name="Singh A."/>
            <person name="Kumar Pinnaka A."/>
            <person name="Shivaji S."/>
        </authorList>
    </citation>
    <scope>NUCLEOTIDE SEQUENCE [LARGE SCALE GENOMIC DNA]</scope>
    <source>
        <strain evidence="3 4">CMS 56</strain>
    </source>
</reference>
<feature type="transmembrane region" description="Helical" evidence="1">
    <location>
        <begin position="343"/>
        <end position="360"/>
    </location>
</feature>